<proteinExistence type="predicted"/>
<evidence type="ECO:0000256" key="1">
    <source>
        <dbReference type="SAM" id="MobiDB-lite"/>
    </source>
</evidence>
<dbReference type="OrthoDB" id="2344771at2759"/>
<feature type="region of interest" description="Disordered" evidence="1">
    <location>
        <begin position="1"/>
        <end position="32"/>
    </location>
</feature>
<accession>A0A7C8M7E9</accession>
<comment type="caution">
    <text evidence="2">The sequence shown here is derived from an EMBL/GenBank/DDBJ whole genome shotgun (WGS) entry which is preliminary data.</text>
</comment>
<reference evidence="2 3" key="1">
    <citation type="submission" date="2020-01" db="EMBL/GenBank/DDBJ databases">
        <authorList>
            <consortium name="DOE Joint Genome Institute"/>
            <person name="Haridas S."/>
            <person name="Albert R."/>
            <person name="Binder M."/>
            <person name="Bloem J."/>
            <person name="Labutti K."/>
            <person name="Salamov A."/>
            <person name="Andreopoulos B."/>
            <person name="Baker S.E."/>
            <person name="Barry K."/>
            <person name="Bills G."/>
            <person name="Bluhm B.H."/>
            <person name="Cannon C."/>
            <person name="Castanera R."/>
            <person name="Culley D.E."/>
            <person name="Daum C."/>
            <person name="Ezra D."/>
            <person name="Gonzalez J.B."/>
            <person name="Henrissat B."/>
            <person name="Kuo A."/>
            <person name="Liang C."/>
            <person name="Lipzen A."/>
            <person name="Lutzoni F."/>
            <person name="Magnuson J."/>
            <person name="Mondo S."/>
            <person name="Nolan M."/>
            <person name="Ohm R."/>
            <person name="Pangilinan J."/>
            <person name="Park H.-J.H."/>
            <person name="Ramirez L."/>
            <person name="Alfaro M."/>
            <person name="Sun H."/>
            <person name="Tritt A."/>
            <person name="Yoshinaga Y."/>
            <person name="Zwiers L.-H.L."/>
            <person name="Turgeon B.G."/>
            <person name="Goodwin S.B."/>
            <person name="Spatafora J.W."/>
            <person name="Crous P.W."/>
            <person name="Grigoriev I.V."/>
        </authorList>
    </citation>
    <scope>NUCLEOTIDE SEQUENCE [LARGE SCALE GENOMIC DNA]</scope>
    <source>
        <strain evidence="2 3">CBS 611.86</strain>
    </source>
</reference>
<sequence length="397" mass="43987">MRTSTETQLEQLRSTLSGKEEELNSMRTTTDDEAKSLRYCIASRDDELVLSKQAQLDLDQEIEDIRTALSRAEQDNEQLRETQLDGDEELDHLRAGQASRDGEIVDLKAALANKERVIENLHVEVSSAEDDNEQLRETQQTKDQEIERLEAEQASKDGEIIDLKATIADKEQLIDSLRAKVSSAEGDNEQLRATQQIKDQELERLRPGHDATRKRPSTGTDSQAKRARHLTSTEIEGQGSSRNRTPPLQPGVISTTSSSGTTAPRHTIKGAVSNDLAVNCDLESVFYQRVDARLTEFLAKIKVPPNRLNNPLAPCIHVTKRKKKPQWTITDAGKAACHLCVKTGEPYVVESGGSYIVLPLPELVRGAAEAGREAFYVTRLHKGDLERAKTAGVYASG</sequence>
<feature type="compositionally biased region" description="Polar residues" evidence="1">
    <location>
        <begin position="230"/>
        <end position="246"/>
    </location>
</feature>
<feature type="compositionally biased region" description="Basic and acidic residues" evidence="1">
    <location>
        <begin position="198"/>
        <end position="213"/>
    </location>
</feature>
<name>A0A7C8M7E9_9PLEO</name>
<keyword evidence="3" id="KW-1185">Reference proteome</keyword>
<feature type="region of interest" description="Disordered" evidence="1">
    <location>
        <begin position="181"/>
        <end position="265"/>
    </location>
</feature>
<evidence type="ECO:0000313" key="2">
    <source>
        <dbReference type="EMBL" id="KAF2867923.1"/>
    </source>
</evidence>
<protein>
    <submittedName>
        <fullName evidence="2">Uncharacterized protein</fullName>
    </submittedName>
</protein>
<dbReference type="Gene3D" id="1.10.287.1490">
    <property type="match status" value="1"/>
</dbReference>
<dbReference type="AlphaFoldDB" id="A0A7C8M7E9"/>
<feature type="compositionally biased region" description="Polar residues" evidence="1">
    <location>
        <begin position="1"/>
        <end position="17"/>
    </location>
</feature>
<dbReference type="EMBL" id="JAADJZ010000021">
    <property type="protein sequence ID" value="KAF2867923.1"/>
    <property type="molecule type" value="Genomic_DNA"/>
</dbReference>
<organism evidence="2 3">
    <name type="scientific">Massariosphaeria phaeospora</name>
    <dbReference type="NCBI Taxonomy" id="100035"/>
    <lineage>
        <taxon>Eukaryota</taxon>
        <taxon>Fungi</taxon>
        <taxon>Dikarya</taxon>
        <taxon>Ascomycota</taxon>
        <taxon>Pezizomycotina</taxon>
        <taxon>Dothideomycetes</taxon>
        <taxon>Pleosporomycetidae</taxon>
        <taxon>Pleosporales</taxon>
        <taxon>Pleosporales incertae sedis</taxon>
        <taxon>Massariosphaeria</taxon>
    </lineage>
</organism>
<gene>
    <name evidence="2" type="ORF">BDV95DRAFT_165319</name>
</gene>
<evidence type="ECO:0000313" key="3">
    <source>
        <dbReference type="Proteomes" id="UP000481861"/>
    </source>
</evidence>
<feature type="compositionally biased region" description="Basic and acidic residues" evidence="1">
    <location>
        <begin position="18"/>
        <end position="32"/>
    </location>
</feature>
<dbReference type="Proteomes" id="UP000481861">
    <property type="component" value="Unassembled WGS sequence"/>
</dbReference>